<dbReference type="RefSeq" id="WP_215240327.1">
    <property type="nucleotide sequence ID" value="NZ_CAJRAF010000002.1"/>
</dbReference>
<proteinExistence type="predicted"/>
<dbReference type="AlphaFoldDB" id="A0A916N5T5"/>
<dbReference type="Proteomes" id="UP000680038">
    <property type="component" value="Unassembled WGS sequence"/>
</dbReference>
<organism evidence="1 2">
    <name type="scientific">Dyadobacter helix</name>
    <dbReference type="NCBI Taxonomy" id="2822344"/>
    <lineage>
        <taxon>Bacteria</taxon>
        <taxon>Pseudomonadati</taxon>
        <taxon>Bacteroidota</taxon>
        <taxon>Cytophagia</taxon>
        <taxon>Cytophagales</taxon>
        <taxon>Spirosomataceae</taxon>
        <taxon>Dyadobacter</taxon>
    </lineage>
</organism>
<dbReference type="EMBL" id="CAJRAF010000002">
    <property type="protein sequence ID" value="CAG5006786.1"/>
    <property type="molecule type" value="Genomic_DNA"/>
</dbReference>
<comment type="caution">
    <text evidence="1">The sequence shown here is derived from an EMBL/GenBank/DDBJ whole genome shotgun (WGS) entry which is preliminary data.</text>
</comment>
<protein>
    <submittedName>
        <fullName evidence="1">Uncharacterized protein</fullName>
    </submittedName>
</protein>
<keyword evidence="2" id="KW-1185">Reference proteome</keyword>
<accession>A0A916N5T5</accession>
<gene>
    <name evidence="1" type="ORF">DYBT9275_03896</name>
</gene>
<sequence>MTAAYNPFEILNLPMIRYLIQHGRHFIVLQRFNWPGIKQGRGFMATPYADEKSAKQHQAQFEKITALIDNPRYYFFLCTFREEKWSEKMLKIYQRNILSFLKAHMSYGSSYAVDIHLHVKYGSLKAIVTANDVEYEFDVYEMIE</sequence>
<reference evidence="1" key="1">
    <citation type="submission" date="2021-04" db="EMBL/GenBank/DDBJ databases">
        <authorList>
            <person name="Rodrigo-Torres L."/>
            <person name="Arahal R. D."/>
            <person name="Lucena T."/>
        </authorList>
    </citation>
    <scope>NUCLEOTIDE SEQUENCE</scope>
    <source>
        <strain evidence="1">CECT 9275</strain>
    </source>
</reference>
<evidence type="ECO:0000313" key="2">
    <source>
        <dbReference type="Proteomes" id="UP000680038"/>
    </source>
</evidence>
<evidence type="ECO:0000313" key="1">
    <source>
        <dbReference type="EMBL" id="CAG5006786.1"/>
    </source>
</evidence>
<name>A0A916N5T5_9BACT</name>